<keyword evidence="1" id="KW-0812">Transmembrane</keyword>
<reference evidence="2 3" key="1">
    <citation type="journal article" date="2015" name="Nature">
        <title>rRNA introns, odd ribosomes, and small enigmatic genomes across a large radiation of phyla.</title>
        <authorList>
            <person name="Brown C.T."/>
            <person name="Hug L.A."/>
            <person name="Thomas B.C."/>
            <person name="Sharon I."/>
            <person name="Castelle C.J."/>
            <person name="Singh A."/>
            <person name="Wilkins M.J."/>
            <person name="Williams K.H."/>
            <person name="Banfield J.F."/>
        </authorList>
    </citation>
    <scope>NUCLEOTIDE SEQUENCE [LARGE SCALE GENOMIC DNA]</scope>
</reference>
<dbReference type="EMBL" id="LCNT01000003">
    <property type="protein sequence ID" value="KKU61528.1"/>
    <property type="molecule type" value="Genomic_DNA"/>
</dbReference>
<protein>
    <submittedName>
        <fullName evidence="2">Uncharacterized protein</fullName>
    </submittedName>
</protein>
<feature type="transmembrane region" description="Helical" evidence="1">
    <location>
        <begin position="82"/>
        <end position="100"/>
    </location>
</feature>
<accession>A0A0G1U5D0</accession>
<dbReference type="Proteomes" id="UP000033860">
    <property type="component" value="Unassembled WGS sequence"/>
</dbReference>
<evidence type="ECO:0000313" key="3">
    <source>
        <dbReference type="Proteomes" id="UP000033860"/>
    </source>
</evidence>
<keyword evidence="1" id="KW-1133">Transmembrane helix</keyword>
<sequence>MKIGKEYVLAIIGGLFLLTYVLQSGIDPLTIKPSSPYVFLNQTFFNTYPFTAAIIFIRALGLFLSPLWVFSFFESAHLAKGGSLLVIAGLMQLYALQQTATASKMVTLEWSFSLAAAGLALLLPTALLLLQGMLHSAHEKIAAAPNPFTPDDDDDDD</sequence>
<evidence type="ECO:0000256" key="1">
    <source>
        <dbReference type="SAM" id="Phobius"/>
    </source>
</evidence>
<comment type="caution">
    <text evidence="2">The sequence shown here is derived from an EMBL/GenBank/DDBJ whole genome shotgun (WGS) entry which is preliminary data.</text>
</comment>
<name>A0A0G1U5D0_9BACT</name>
<keyword evidence="1" id="KW-0472">Membrane</keyword>
<organism evidence="2 3">
    <name type="scientific">Candidatus Beckwithbacteria bacterium GW2011_GWB1_47_15</name>
    <dbReference type="NCBI Taxonomy" id="1618371"/>
    <lineage>
        <taxon>Bacteria</taxon>
        <taxon>Candidatus Beckwithiibacteriota</taxon>
    </lineage>
</organism>
<proteinExistence type="predicted"/>
<feature type="transmembrane region" description="Helical" evidence="1">
    <location>
        <begin position="47"/>
        <end position="70"/>
    </location>
</feature>
<evidence type="ECO:0000313" key="2">
    <source>
        <dbReference type="EMBL" id="KKU61528.1"/>
    </source>
</evidence>
<gene>
    <name evidence="2" type="ORF">UX85_C0003G0187</name>
</gene>
<dbReference type="AlphaFoldDB" id="A0A0G1U5D0"/>
<feature type="transmembrane region" description="Helical" evidence="1">
    <location>
        <begin position="112"/>
        <end position="130"/>
    </location>
</feature>